<protein>
    <submittedName>
        <fullName evidence="2">Uncharacterized protein</fullName>
    </submittedName>
</protein>
<name>A0A068F280_9CAUD</name>
<keyword evidence="1" id="KW-1133">Transmembrane helix</keyword>
<evidence type="ECO:0000313" key="2">
    <source>
        <dbReference type="EMBL" id="AID59062.1"/>
    </source>
</evidence>
<keyword evidence="1" id="KW-0472">Membrane</keyword>
<sequence length="165" mass="17456">MRAEHPAVDENTYVCRASIDVSQCGGVYLGNPRRDRPAAPITREIHPMFTDPRIRSAFLAGVAAGAALGVTVGAALVLTALPDDVSVPRPGLSVTETVATKQFAMWPADPAPTPEDDPAFDCRYHGNHICGPLNVDGYAPGLYIDGVLVDPWPVDPASTPTIEVP</sequence>
<reference evidence="2 3" key="1">
    <citation type="submission" date="2014-03" db="EMBL/GenBank/DDBJ databases">
        <authorList>
            <person name="Tish M."/>
            <person name="Schwarz A.G."/>
            <person name="Abrahim M.R."/>
            <person name="Adkins N.L."/>
            <person name="Burke K.A."/>
            <person name="Churilla B.M."/>
            <person name="Cohen K.L."/>
            <person name="Colicchio M.A."/>
            <person name="Fasoranti T.O."/>
            <person name="Genkil J.S."/>
            <person name="Kramer Z.J."/>
            <person name="Prout A.K."/>
            <person name="Schafer C.E."/>
            <person name="Vispute N."/>
            <person name="Wilkes K.E."/>
            <person name="Williams C.R."/>
            <person name="Xiao X."/>
            <person name="Yoder B.A."/>
            <person name="Yu V.J."/>
            <person name="Lapin J.S."/>
            <person name="Ott C.T."/>
            <person name="Walburn T.D."/>
            <person name="Bradley K.W."/>
            <person name="Clarke D.Q."/>
            <person name="Lewis M.F."/>
            <person name="Barker L.P."/>
            <person name="Bailey C."/>
            <person name="Asai D.J."/>
            <person name="Bowman C.A."/>
            <person name="Russell D.A."/>
            <person name="Pope W.H."/>
            <person name="Jacobs-Sera D."/>
            <person name="Hendrix R.W."/>
            <person name="Hatfull G.F."/>
        </authorList>
    </citation>
    <scope>NUCLEOTIDE SEQUENCE [LARGE SCALE GENOMIC DNA]</scope>
</reference>
<gene>
    <name evidence="2" type="primary">63</name>
    <name evidence="2" type="ORF">PBI_EMPTEE_63</name>
</gene>
<accession>A0A068F280</accession>
<dbReference type="Proteomes" id="UP000027490">
    <property type="component" value="Genome"/>
</dbReference>
<dbReference type="EMBL" id="KJ567044">
    <property type="protein sequence ID" value="AID59062.1"/>
    <property type="molecule type" value="Genomic_DNA"/>
</dbReference>
<proteinExistence type="predicted"/>
<organism evidence="2 3">
    <name type="scientific">Mycobacterium phage EmpTee</name>
    <dbReference type="NCBI Taxonomy" id="1486471"/>
    <lineage>
        <taxon>Viruses</taxon>
        <taxon>Duplodnaviria</taxon>
        <taxon>Heunggongvirae</taxon>
        <taxon>Uroviricota</taxon>
        <taxon>Caudoviricetes</taxon>
        <taxon>Bclasvirinae</taxon>
        <taxon>Pegunavirus</taxon>
        <taxon>Pegunavirus suffolk</taxon>
    </lineage>
</organism>
<evidence type="ECO:0000313" key="3">
    <source>
        <dbReference type="Proteomes" id="UP000027490"/>
    </source>
</evidence>
<feature type="transmembrane region" description="Helical" evidence="1">
    <location>
        <begin position="57"/>
        <end position="81"/>
    </location>
</feature>
<keyword evidence="1" id="KW-0812">Transmembrane</keyword>
<evidence type="ECO:0000256" key="1">
    <source>
        <dbReference type="SAM" id="Phobius"/>
    </source>
</evidence>